<protein>
    <recommendedName>
        <fullName evidence="6">Protein kinase domain-containing protein</fullName>
    </recommendedName>
</protein>
<dbReference type="Proteomes" id="UP000603904">
    <property type="component" value="Unassembled WGS sequence"/>
</dbReference>
<dbReference type="Pfam" id="PF00069">
    <property type="entry name" value="Pkinase"/>
    <property type="match status" value="1"/>
</dbReference>
<feature type="region of interest" description="Disordered" evidence="5">
    <location>
        <begin position="268"/>
        <end position="363"/>
    </location>
</feature>
<evidence type="ECO:0000256" key="2">
    <source>
        <dbReference type="ARBA" id="ARBA00022741"/>
    </source>
</evidence>
<gene>
    <name evidence="7" type="ORF">Mco01_11540</name>
</gene>
<evidence type="ECO:0000256" key="5">
    <source>
        <dbReference type="SAM" id="MobiDB-lite"/>
    </source>
</evidence>
<dbReference type="EMBL" id="BOOC01000003">
    <property type="protein sequence ID" value="GIH38154.1"/>
    <property type="molecule type" value="Genomic_DNA"/>
</dbReference>
<feature type="domain" description="Protein kinase" evidence="6">
    <location>
        <begin position="16"/>
        <end position="269"/>
    </location>
</feature>
<keyword evidence="4" id="KW-0067">ATP-binding</keyword>
<comment type="caution">
    <text evidence="7">The sequence shown here is derived from an EMBL/GenBank/DDBJ whole genome shotgun (WGS) entry which is preliminary data.</text>
</comment>
<proteinExistence type="predicted"/>
<dbReference type="SUPFAM" id="SSF56112">
    <property type="entry name" value="Protein kinase-like (PK-like)"/>
    <property type="match status" value="1"/>
</dbReference>
<evidence type="ECO:0000256" key="4">
    <source>
        <dbReference type="ARBA" id="ARBA00022840"/>
    </source>
</evidence>
<evidence type="ECO:0000313" key="7">
    <source>
        <dbReference type="EMBL" id="GIH38154.1"/>
    </source>
</evidence>
<feature type="compositionally biased region" description="Gly residues" evidence="5">
    <location>
        <begin position="303"/>
        <end position="320"/>
    </location>
</feature>
<dbReference type="RefSeq" id="WP_204055808.1">
    <property type="nucleotide sequence ID" value="NZ_BAAAGP010000003.1"/>
</dbReference>
<evidence type="ECO:0000313" key="8">
    <source>
        <dbReference type="Proteomes" id="UP000603904"/>
    </source>
</evidence>
<feature type="compositionally biased region" description="Low complexity" evidence="5">
    <location>
        <begin position="396"/>
        <end position="422"/>
    </location>
</feature>
<reference evidence="7 8" key="1">
    <citation type="submission" date="2021-01" db="EMBL/GenBank/DDBJ databases">
        <title>Whole genome shotgun sequence of Microbispora corallina NBRC 16416.</title>
        <authorList>
            <person name="Komaki H."/>
            <person name="Tamura T."/>
        </authorList>
    </citation>
    <scope>NUCLEOTIDE SEQUENCE [LARGE SCALE GENOMIC DNA]</scope>
    <source>
        <strain evidence="7 8">NBRC 16416</strain>
    </source>
</reference>
<name>A0ABQ4FTK7_9ACTN</name>
<evidence type="ECO:0000256" key="1">
    <source>
        <dbReference type="ARBA" id="ARBA00022679"/>
    </source>
</evidence>
<dbReference type="PANTHER" id="PTHR43289:SF34">
    <property type="entry name" value="SERINE_THREONINE-PROTEIN KINASE YBDM-RELATED"/>
    <property type="match status" value="1"/>
</dbReference>
<dbReference type="PROSITE" id="PS00108">
    <property type="entry name" value="PROTEIN_KINASE_ST"/>
    <property type="match status" value="1"/>
</dbReference>
<feature type="compositionally biased region" description="Low complexity" evidence="5">
    <location>
        <begin position="268"/>
        <end position="279"/>
    </location>
</feature>
<evidence type="ECO:0000259" key="6">
    <source>
        <dbReference type="PROSITE" id="PS50011"/>
    </source>
</evidence>
<feature type="compositionally biased region" description="Gly residues" evidence="5">
    <location>
        <begin position="283"/>
        <end position="295"/>
    </location>
</feature>
<keyword evidence="3" id="KW-0418">Kinase</keyword>
<dbReference type="InterPro" id="IPR000719">
    <property type="entry name" value="Prot_kinase_dom"/>
</dbReference>
<dbReference type="PANTHER" id="PTHR43289">
    <property type="entry name" value="MITOGEN-ACTIVATED PROTEIN KINASE KINASE KINASE 20-RELATED"/>
    <property type="match status" value="1"/>
</dbReference>
<keyword evidence="2" id="KW-0547">Nucleotide-binding</keyword>
<dbReference type="CDD" id="cd14014">
    <property type="entry name" value="STKc_PknB_like"/>
    <property type="match status" value="1"/>
</dbReference>
<feature type="region of interest" description="Disordered" evidence="5">
    <location>
        <begin position="396"/>
        <end position="443"/>
    </location>
</feature>
<accession>A0ABQ4FTK7</accession>
<dbReference type="PROSITE" id="PS50011">
    <property type="entry name" value="PROTEIN_KINASE_DOM"/>
    <property type="match status" value="1"/>
</dbReference>
<evidence type="ECO:0000256" key="3">
    <source>
        <dbReference type="ARBA" id="ARBA00022777"/>
    </source>
</evidence>
<sequence>MVTPLEPDDPRALGEFRLSGRLGEGGQGIVYLGYAPSGEPVAVKVLKAGLDPGVRQRLAREIDAMRGVAPFCTARVLTAVAEGPRPYVVSEFIDGPSLQQRVAANGPLRGGELERLAVGTATALAAIHAAGIVHRDFKPGNVLLGPDGPRVVDFGIARQGESETITAGPIGTPAYLAPEQIAGRPATPASDVFAWGATIAYAAGGRAAFGADSVAAVMHRIMTTDPDLSAVPEPLRHVVGRCLAKDPSTRPAARDLLLELVGSSPDPLRAGAAAASSGPPGDPYGGRRSGQQGGPPNGPYGDPYGGPQGGAPGNGGGFGQGQPYFGAQGNSGRAAQPAYSGGTGQATGPAHPAEADTRPPAPRRSRAGLLVGIAAAVAALAVTAALLVPRLIQDPSGGHPSAPPSSAASGAATGSPAAPSPSYGTTRPATGGGTSQPATTGRAGTIPAAFAGTWRGHIVPTPDLIMGEHDVEITLQAGRMEARWAEPDDGCVGTLELKAVVADDSALALRLTAPGCVPGDVTLTRKGDKLAYRWKDDAGLVTYNGDLSKDG</sequence>
<organism evidence="7 8">
    <name type="scientific">Microbispora corallina</name>
    <dbReference type="NCBI Taxonomy" id="83302"/>
    <lineage>
        <taxon>Bacteria</taxon>
        <taxon>Bacillati</taxon>
        <taxon>Actinomycetota</taxon>
        <taxon>Actinomycetes</taxon>
        <taxon>Streptosporangiales</taxon>
        <taxon>Streptosporangiaceae</taxon>
        <taxon>Microbispora</taxon>
    </lineage>
</organism>
<dbReference type="InterPro" id="IPR011009">
    <property type="entry name" value="Kinase-like_dom_sf"/>
</dbReference>
<keyword evidence="8" id="KW-1185">Reference proteome</keyword>
<keyword evidence="1" id="KW-0808">Transferase</keyword>
<dbReference type="Gene3D" id="1.10.510.10">
    <property type="entry name" value="Transferase(Phosphotransferase) domain 1"/>
    <property type="match status" value="1"/>
</dbReference>
<dbReference type="InterPro" id="IPR008271">
    <property type="entry name" value="Ser/Thr_kinase_AS"/>
</dbReference>